<proteinExistence type="predicted"/>
<dbReference type="PANTHER" id="PTHR34293">
    <property type="entry name" value="HTH-TYPE TRANSCRIPTIONAL REGULATOR TRMBL2"/>
    <property type="match status" value="1"/>
</dbReference>
<dbReference type="GO" id="GO:0003677">
    <property type="term" value="F:DNA binding"/>
    <property type="evidence" value="ECO:0007669"/>
    <property type="project" value="InterPro"/>
</dbReference>
<dbReference type="InterPro" id="IPR051797">
    <property type="entry name" value="TrmB-like"/>
</dbReference>
<accession>A0AA41Q2D0</accession>
<dbReference type="PROSITE" id="PS50043">
    <property type="entry name" value="HTH_LUXR_2"/>
    <property type="match status" value="1"/>
</dbReference>
<sequence length="333" mass="36042">MLQLLGLDGDSERVYKAMLVAPQGGVADLVSRTGLADKEVRSALDRLSELALLRESFEYPGELRAVSPEAGMEVLLARQQAELAAQQQRVAESRAAAAQMIAEYADLRPSSAQPDVEQVLGLDRIRDRVAELAASVQFEAMSFSPDGAQTMENMEASKPLDLDVLGRGVRMRSLYLDSVRNSPPSIAYANWLAENGGQVRTAPSLPVRMIIVDRRVAMIPVNGDDTAHGALVLHGHGTLTALCALFEGIWSSARPLGEVEQRDTRGLTAPERETLRLLGQGLTDEAISKRLGVSPRTARRIAADLMEHLGARSRFQAGVLAAQRGWLDLDAEG</sequence>
<comment type="caution">
    <text evidence="2">The sequence shown here is derived from an EMBL/GenBank/DDBJ whole genome shotgun (WGS) entry which is preliminary data.</text>
</comment>
<dbReference type="Proteomes" id="UP001165378">
    <property type="component" value="Unassembled WGS sequence"/>
</dbReference>
<dbReference type="SUPFAM" id="SSF46894">
    <property type="entry name" value="C-terminal effector domain of the bipartite response regulators"/>
    <property type="match status" value="1"/>
</dbReference>
<dbReference type="InterPro" id="IPR036388">
    <property type="entry name" value="WH-like_DNA-bd_sf"/>
</dbReference>
<protein>
    <submittedName>
        <fullName evidence="2">LuxR C-terminal-related transcriptional regulator</fullName>
    </submittedName>
</protein>
<evidence type="ECO:0000313" key="2">
    <source>
        <dbReference type="EMBL" id="MCF2530036.1"/>
    </source>
</evidence>
<dbReference type="InterPro" id="IPR000792">
    <property type="entry name" value="Tscrpt_reg_LuxR_C"/>
</dbReference>
<keyword evidence="3" id="KW-1185">Reference proteome</keyword>
<name>A0AA41Q2D0_9ACTN</name>
<dbReference type="Gene3D" id="1.10.10.10">
    <property type="entry name" value="Winged helix-like DNA-binding domain superfamily/Winged helix DNA-binding domain"/>
    <property type="match status" value="2"/>
</dbReference>
<evidence type="ECO:0000313" key="3">
    <source>
        <dbReference type="Proteomes" id="UP001165378"/>
    </source>
</evidence>
<organism evidence="2 3">
    <name type="scientific">Yinghuangia soli</name>
    <dbReference type="NCBI Taxonomy" id="2908204"/>
    <lineage>
        <taxon>Bacteria</taxon>
        <taxon>Bacillati</taxon>
        <taxon>Actinomycetota</taxon>
        <taxon>Actinomycetes</taxon>
        <taxon>Kitasatosporales</taxon>
        <taxon>Streptomycetaceae</taxon>
        <taxon>Yinghuangia</taxon>
    </lineage>
</organism>
<dbReference type="CDD" id="cd06170">
    <property type="entry name" value="LuxR_C_like"/>
    <property type="match status" value="1"/>
</dbReference>
<feature type="domain" description="HTH luxR-type" evidence="1">
    <location>
        <begin position="260"/>
        <end position="325"/>
    </location>
</feature>
<dbReference type="EMBL" id="JAKFHA010000014">
    <property type="protein sequence ID" value="MCF2530036.1"/>
    <property type="molecule type" value="Genomic_DNA"/>
</dbReference>
<dbReference type="RefSeq" id="WP_235054711.1">
    <property type="nucleotide sequence ID" value="NZ_JAKFHA010000014.1"/>
</dbReference>
<reference evidence="2" key="1">
    <citation type="submission" date="2022-01" db="EMBL/GenBank/DDBJ databases">
        <title>Genome-Based Taxonomic Classification of the Phylum Actinobacteria.</title>
        <authorList>
            <person name="Gao Y."/>
        </authorList>
    </citation>
    <scope>NUCLEOTIDE SEQUENCE</scope>
    <source>
        <strain evidence="2">KLBMP 8922</strain>
    </source>
</reference>
<dbReference type="PANTHER" id="PTHR34293:SF1">
    <property type="entry name" value="HTH-TYPE TRANSCRIPTIONAL REGULATOR TRMBL2"/>
    <property type="match status" value="1"/>
</dbReference>
<gene>
    <name evidence="2" type="ORF">LZ495_22835</name>
</gene>
<dbReference type="AlphaFoldDB" id="A0AA41Q2D0"/>
<dbReference type="GO" id="GO:0006355">
    <property type="term" value="P:regulation of DNA-templated transcription"/>
    <property type="evidence" value="ECO:0007669"/>
    <property type="project" value="InterPro"/>
</dbReference>
<dbReference type="InterPro" id="IPR016032">
    <property type="entry name" value="Sig_transdc_resp-reg_C-effctor"/>
</dbReference>
<dbReference type="Pfam" id="PF00196">
    <property type="entry name" value="GerE"/>
    <property type="match status" value="1"/>
</dbReference>
<evidence type="ECO:0000259" key="1">
    <source>
        <dbReference type="PROSITE" id="PS50043"/>
    </source>
</evidence>
<dbReference type="SMART" id="SM00421">
    <property type="entry name" value="HTH_LUXR"/>
    <property type="match status" value="1"/>
</dbReference>